<sequence length="926" mass="104769">MKNFNTRNLKVILFSLCIGVLYSCGSQKDTAMSRGMQNLTARYNYIYNTKVMLNNHQLELAETYADNYDQVLPVYIAPEADNSQPNASLNIKSMDDIIKKAQLIILEKSYSNYIDDAYILLGKANFFNANYFNASEYFDYTASNYKSNLNSYTEALNWKARSLMQTRRISEASSTLDSLSPLLNQIKSKNQAEPLATMAQMSIYKNDITSAIAYLKDAIKATNQNQHKIRWTYILAQLYEKQKNDTEALANYRKVEKSNAPFEMYFNANLNRIKIKSAMSGIKTNKQDQLLALLKDDKNLEYNDQVYYQVAESYAADGDYRQAEKYYLLSIQKSTTNAYQKGRSYLSMADLNFKYFKNYLKAKSYYDSTVNTLPKNYPGYDLILKKNQNLEYLTDRYEAVTLQDTLQFIARLPEDNRMARIEAFVNPVVQMPATPTGTAFNYSQIAANPNSNNKAVSQSSFYFSNPAAVGIGFSDFRKKWGNRKLDNNWRQSIKSSAQETIQDIAANISGVPSNPDSTTVTADQGDLVKQYSTSLPLTPELVAKSNQKIIDAYYDIANFYLQELNDTEEAEQVYQKLLDRFPSNNHLAAIYYSLFLINKESNPARSADFKDKILKEFPSSAYAKTILDPSFSIKQSELETAANKRYNEIFQQYEKKAYPAVIEQVDESLKTSGSSYLSPQLSYLRAIAIGRTSTADSLITAFTSITVQFPEDKLVTPLVKDHLAFITQHLSEFKDRKIALPESDSNEFLVPAPIKNTSATLAKTQAPVNTPVTTQAPPPAVQVPVQTVKVPVDQKTTVPANPVKVNGPFSTVTSTVYYYVIHVADASLTLSSSRFGIGQFNRGNYTGSNLKHQLKEFDNDQLIYVGNFSNFEDAKTYAAGIDPQLKQIMKVPVNIYTSFIISKENFDKVAGKALLNMYLEFYKNNY</sequence>
<comment type="caution">
    <text evidence="1">The sequence shown here is derived from an EMBL/GenBank/DDBJ whole genome shotgun (WGS) entry which is preliminary data.</text>
</comment>
<gene>
    <name evidence="1" type="ORF">ATK78_4314</name>
</gene>
<proteinExistence type="predicted"/>
<name>A0A4R6SR09_9SPHI</name>
<dbReference type="Proteomes" id="UP000295620">
    <property type="component" value="Unassembled WGS sequence"/>
</dbReference>
<accession>A0A4R6SR09</accession>
<dbReference type="InterPro" id="IPR011990">
    <property type="entry name" value="TPR-like_helical_dom_sf"/>
</dbReference>
<dbReference type="AlphaFoldDB" id="A0A4R6SR09"/>
<evidence type="ECO:0000313" key="1">
    <source>
        <dbReference type="EMBL" id="TDQ06655.1"/>
    </source>
</evidence>
<dbReference type="RefSeq" id="WP_133578105.1">
    <property type="nucleotide sequence ID" value="NZ_SNYC01000008.1"/>
</dbReference>
<dbReference type="Gene3D" id="1.25.40.10">
    <property type="entry name" value="Tetratricopeptide repeat domain"/>
    <property type="match status" value="2"/>
</dbReference>
<dbReference type="EMBL" id="SNYC01000008">
    <property type="protein sequence ID" value="TDQ06655.1"/>
    <property type="molecule type" value="Genomic_DNA"/>
</dbReference>
<organism evidence="1 2">
    <name type="scientific">Pedobacter metabolipauper</name>
    <dbReference type="NCBI Taxonomy" id="425513"/>
    <lineage>
        <taxon>Bacteria</taxon>
        <taxon>Pseudomonadati</taxon>
        <taxon>Bacteroidota</taxon>
        <taxon>Sphingobacteriia</taxon>
        <taxon>Sphingobacteriales</taxon>
        <taxon>Sphingobacteriaceae</taxon>
        <taxon>Pedobacter</taxon>
    </lineage>
</organism>
<dbReference type="SUPFAM" id="SSF48452">
    <property type="entry name" value="TPR-like"/>
    <property type="match status" value="2"/>
</dbReference>
<evidence type="ECO:0000313" key="2">
    <source>
        <dbReference type="Proteomes" id="UP000295620"/>
    </source>
</evidence>
<reference evidence="1 2" key="1">
    <citation type="submission" date="2019-03" db="EMBL/GenBank/DDBJ databases">
        <title>Genomic Encyclopedia of Archaeal and Bacterial Type Strains, Phase II (KMG-II): from individual species to whole genera.</title>
        <authorList>
            <person name="Goeker M."/>
        </authorList>
    </citation>
    <scope>NUCLEOTIDE SEQUENCE [LARGE SCALE GENOMIC DNA]</scope>
    <source>
        <strain evidence="1 2">DSM 19035</strain>
    </source>
</reference>
<dbReference type="OrthoDB" id="1522549at2"/>
<dbReference type="InterPro" id="IPR019734">
    <property type="entry name" value="TPR_rpt"/>
</dbReference>
<keyword evidence="2" id="KW-1185">Reference proteome</keyword>
<dbReference type="SMART" id="SM00028">
    <property type="entry name" value="TPR"/>
    <property type="match status" value="4"/>
</dbReference>
<dbReference type="Pfam" id="PF13181">
    <property type="entry name" value="TPR_8"/>
    <property type="match status" value="1"/>
</dbReference>
<dbReference type="PROSITE" id="PS51257">
    <property type="entry name" value="PROKAR_LIPOPROTEIN"/>
    <property type="match status" value="1"/>
</dbReference>
<protein>
    <submittedName>
        <fullName evidence="1">Tetratricopeptide repeat protein</fullName>
    </submittedName>
</protein>